<dbReference type="PANTHER" id="PTHR42659:SF2">
    <property type="entry name" value="XANTHINE DEHYDROGENASE SUBUNIT C-RELATED"/>
    <property type="match status" value="1"/>
</dbReference>
<dbReference type="SUPFAM" id="SSF55447">
    <property type="entry name" value="CO dehydrogenase flavoprotein C-terminal domain-like"/>
    <property type="match status" value="1"/>
</dbReference>
<dbReference type="PANTHER" id="PTHR42659">
    <property type="entry name" value="XANTHINE DEHYDROGENASE SUBUNIT C-RELATED"/>
    <property type="match status" value="1"/>
</dbReference>
<gene>
    <name evidence="5" type="ORF">Q8A70_11670</name>
</gene>
<dbReference type="SMART" id="SM01092">
    <property type="entry name" value="CO_deh_flav_C"/>
    <property type="match status" value="1"/>
</dbReference>
<keyword evidence="6" id="KW-1185">Reference proteome</keyword>
<dbReference type="PROSITE" id="PS51387">
    <property type="entry name" value="FAD_PCMH"/>
    <property type="match status" value="1"/>
</dbReference>
<dbReference type="SUPFAM" id="SSF56176">
    <property type="entry name" value="FAD-binding/transporter-associated domain-like"/>
    <property type="match status" value="1"/>
</dbReference>
<organism evidence="5 6">
    <name type="scientific">Dongia sedimenti</name>
    <dbReference type="NCBI Taxonomy" id="3064282"/>
    <lineage>
        <taxon>Bacteria</taxon>
        <taxon>Pseudomonadati</taxon>
        <taxon>Pseudomonadota</taxon>
        <taxon>Alphaproteobacteria</taxon>
        <taxon>Rhodospirillales</taxon>
        <taxon>Dongiaceae</taxon>
        <taxon>Dongia</taxon>
    </lineage>
</organism>
<evidence type="ECO:0000256" key="2">
    <source>
        <dbReference type="ARBA" id="ARBA00022827"/>
    </source>
</evidence>
<dbReference type="InterPro" id="IPR036683">
    <property type="entry name" value="CO_DH_flav_C_dom_sf"/>
</dbReference>
<sequence>MGCSLRMRDRRIMPLAPPSGNPLLTPGPADKIICTQTISSVEPFCARACLLFAQPTRLDEALDLAARIRPLVLAGGTDLMVGASADLGPGPVLDISRIGELKGIAVADDSIVIGGGTTWSELVAAELPHGFDGLKAAALEVGSIQIQNRGTIAGNLCNASPAADGVPPLLTLDGELEIQSAGTRRRVAVAEFITGNRKTLLQPGELVTAIRIPRQLAEGRSSFLKLGSRRYLVISIVSVAALLVPDRSNKVIEARVAVGACSAVAQRLPQLEAALVGRVLDASLVDAVKTEHVAGLAPIDDVRGSAGYRKDAARQLVREALLAAVEGRAGGIA</sequence>
<protein>
    <submittedName>
        <fullName evidence="5">Xanthine dehydrogenase family protein subunit M</fullName>
    </submittedName>
</protein>
<dbReference type="Pfam" id="PF03450">
    <property type="entry name" value="CO_deh_flav_C"/>
    <property type="match status" value="1"/>
</dbReference>
<dbReference type="Pfam" id="PF00941">
    <property type="entry name" value="FAD_binding_5"/>
    <property type="match status" value="1"/>
</dbReference>
<comment type="caution">
    <text evidence="5">The sequence shown here is derived from an EMBL/GenBank/DDBJ whole genome shotgun (WGS) entry which is preliminary data.</text>
</comment>
<dbReference type="EMBL" id="JAUYVI010000003">
    <property type="protein sequence ID" value="MDQ7248330.1"/>
    <property type="molecule type" value="Genomic_DNA"/>
</dbReference>
<evidence type="ECO:0000313" key="5">
    <source>
        <dbReference type="EMBL" id="MDQ7248330.1"/>
    </source>
</evidence>
<keyword evidence="2" id="KW-0274">FAD</keyword>
<dbReference type="RefSeq" id="WP_379955785.1">
    <property type="nucleotide sequence ID" value="NZ_JAUYVI010000003.1"/>
</dbReference>
<reference evidence="6" key="1">
    <citation type="submission" date="2023-08" db="EMBL/GenBank/DDBJ databases">
        <title>Rhodospirillaceae gen. nov., a novel taxon isolated from the Yangtze River Yuezi River estuary sludge.</title>
        <authorList>
            <person name="Ruan L."/>
        </authorList>
    </citation>
    <scope>NUCLEOTIDE SEQUENCE [LARGE SCALE GENOMIC DNA]</scope>
    <source>
        <strain evidence="6">R-7</strain>
    </source>
</reference>
<accession>A0ABU0YKS4</accession>
<dbReference type="InterPro" id="IPR002346">
    <property type="entry name" value="Mopterin_DH_FAD-bd"/>
</dbReference>
<name>A0ABU0YKS4_9PROT</name>
<keyword evidence="1" id="KW-0285">Flavoprotein</keyword>
<dbReference type="InterPro" id="IPR036318">
    <property type="entry name" value="FAD-bd_PCMH-like_sf"/>
</dbReference>
<dbReference type="Proteomes" id="UP001230156">
    <property type="component" value="Unassembled WGS sequence"/>
</dbReference>
<evidence type="ECO:0000259" key="4">
    <source>
        <dbReference type="PROSITE" id="PS51387"/>
    </source>
</evidence>
<dbReference type="InterPro" id="IPR051312">
    <property type="entry name" value="Diverse_Substr_Oxidored"/>
</dbReference>
<dbReference type="InterPro" id="IPR016169">
    <property type="entry name" value="FAD-bd_PCMH_sub2"/>
</dbReference>
<dbReference type="InterPro" id="IPR005107">
    <property type="entry name" value="CO_DH_flav_C"/>
</dbReference>
<dbReference type="InterPro" id="IPR016166">
    <property type="entry name" value="FAD-bd_PCMH"/>
</dbReference>
<dbReference type="Gene3D" id="3.30.465.10">
    <property type="match status" value="1"/>
</dbReference>
<evidence type="ECO:0000256" key="3">
    <source>
        <dbReference type="ARBA" id="ARBA00023002"/>
    </source>
</evidence>
<dbReference type="Gene3D" id="3.30.390.50">
    <property type="entry name" value="CO dehydrogenase flavoprotein, C-terminal domain"/>
    <property type="match status" value="1"/>
</dbReference>
<feature type="domain" description="FAD-binding PCMH-type" evidence="4">
    <location>
        <begin position="44"/>
        <end position="217"/>
    </location>
</feature>
<evidence type="ECO:0000313" key="6">
    <source>
        <dbReference type="Proteomes" id="UP001230156"/>
    </source>
</evidence>
<proteinExistence type="predicted"/>
<evidence type="ECO:0000256" key="1">
    <source>
        <dbReference type="ARBA" id="ARBA00022630"/>
    </source>
</evidence>
<keyword evidence="3" id="KW-0560">Oxidoreductase</keyword>